<name>A0AAW9JQM1_CARML</name>
<dbReference type="PROSITE" id="PS51257">
    <property type="entry name" value="PROKAR_LIPOPROTEIN"/>
    <property type="match status" value="1"/>
</dbReference>
<feature type="chain" id="PRO_5043768360" description="Lipoprotein" evidence="1">
    <location>
        <begin position="26"/>
        <end position="65"/>
    </location>
</feature>
<evidence type="ECO:0000313" key="2">
    <source>
        <dbReference type="EMBL" id="MDZ5757883.1"/>
    </source>
</evidence>
<feature type="signal peptide" evidence="1">
    <location>
        <begin position="1"/>
        <end position="25"/>
    </location>
</feature>
<protein>
    <recommendedName>
        <fullName evidence="4">Lipoprotein</fullName>
    </recommendedName>
</protein>
<keyword evidence="1" id="KW-0732">Signal</keyword>
<accession>A0AAW9JQM1</accession>
<evidence type="ECO:0008006" key="4">
    <source>
        <dbReference type="Google" id="ProtNLM"/>
    </source>
</evidence>
<dbReference type="Proteomes" id="UP001290462">
    <property type="component" value="Unassembled WGS sequence"/>
</dbReference>
<proteinExistence type="predicted"/>
<gene>
    <name evidence="2" type="ORF">RAK27_04355</name>
</gene>
<dbReference type="RefSeq" id="WP_056998785.1">
    <property type="nucleotide sequence ID" value="NZ_BJOJ01000007.1"/>
</dbReference>
<dbReference type="AlphaFoldDB" id="A0AAW9JQM1"/>
<organism evidence="2 3">
    <name type="scientific">Carnobacterium maltaromaticum</name>
    <name type="common">Carnobacterium piscicola</name>
    <dbReference type="NCBI Taxonomy" id="2751"/>
    <lineage>
        <taxon>Bacteria</taxon>
        <taxon>Bacillati</taxon>
        <taxon>Bacillota</taxon>
        <taxon>Bacilli</taxon>
        <taxon>Lactobacillales</taxon>
        <taxon>Carnobacteriaceae</taxon>
        <taxon>Carnobacterium</taxon>
    </lineage>
</organism>
<sequence length="65" mass="6947">MIPKNKLKQLTTIIALILVSVALTACGGNSKKEEITPGKESKVKIDGKEYDVKTTEDGAAIKMGE</sequence>
<evidence type="ECO:0000313" key="3">
    <source>
        <dbReference type="Proteomes" id="UP001290462"/>
    </source>
</evidence>
<dbReference type="EMBL" id="JAVBVO010000003">
    <property type="protein sequence ID" value="MDZ5757883.1"/>
    <property type="molecule type" value="Genomic_DNA"/>
</dbReference>
<evidence type="ECO:0000256" key="1">
    <source>
        <dbReference type="SAM" id="SignalP"/>
    </source>
</evidence>
<reference evidence="2" key="1">
    <citation type="submission" date="2023-08" db="EMBL/GenBank/DDBJ databases">
        <title>Genomic characterization of piscicolin 126 produced by Carnobacterium maltaromaticum CM22 strain isolated from salmon (Salmo salar).</title>
        <authorList>
            <person name="Gonzalez-Gragera E."/>
            <person name="Garcia-Lopez J.D."/>
            <person name="Teso-Perez C."/>
            <person name="Gimenez-Hernandez I."/>
            <person name="Peralta-Sanchez J.M."/>
            <person name="Valdivia E."/>
            <person name="Montalban-Lopez M."/>
            <person name="Martin-Platero A.M."/>
            <person name="Banos A."/>
            <person name="Martinez-Bueno M."/>
        </authorList>
    </citation>
    <scope>NUCLEOTIDE SEQUENCE</scope>
    <source>
        <strain evidence="2">CM22</strain>
    </source>
</reference>
<dbReference type="GeneID" id="83606061"/>
<comment type="caution">
    <text evidence="2">The sequence shown here is derived from an EMBL/GenBank/DDBJ whole genome shotgun (WGS) entry which is preliminary data.</text>
</comment>